<dbReference type="PROSITE" id="PS51186">
    <property type="entry name" value="GNAT"/>
    <property type="match status" value="1"/>
</dbReference>
<dbReference type="InterPro" id="IPR000182">
    <property type="entry name" value="GNAT_dom"/>
</dbReference>
<evidence type="ECO:0000313" key="2">
    <source>
        <dbReference type="EMBL" id="ACA39659.1"/>
    </source>
</evidence>
<reference evidence="2 3" key="1">
    <citation type="journal article" date="2008" name="J. Bacteriol.">
        <title>Complete genome sequence of the mosquitocidal bacterium Bacillus sphaericus C3-41 and comparison with those of closely related Bacillus species.</title>
        <authorList>
            <person name="Hu X."/>
            <person name="Fan W."/>
            <person name="Han B."/>
            <person name="Liu H."/>
            <person name="Zheng D."/>
            <person name="Li Q."/>
            <person name="Dong W."/>
            <person name="Yan J."/>
            <person name="Gao M."/>
            <person name="Berry C."/>
            <person name="Yuan Z."/>
        </authorList>
    </citation>
    <scope>NUCLEOTIDE SEQUENCE [LARGE SCALE GENOMIC DNA]</scope>
    <source>
        <strain evidence="2 3">C3-41</strain>
    </source>
</reference>
<feature type="domain" description="N-acetyltransferase" evidence="1">
    <location>
        <begin position="8"/>
        <end position="161"/>
    </location>
</feature>
<dbReference type="GO" id="GO:0016747">
    <property type="term" value="F:acyltransferase activity, transferring groups other than amino-acyl groups"/>
    <property type="evidence" value="ECO:0007669"/>
    <property type="project" value="InterPro"/>
</dbReference>
<dbReference type="Proteomes" id="UP000002164">
    <property type="component" value="Chromosome"/>
</dbReference>
<dbReference type="CDD" id="cd04301">
    <property type="entry name" value="NAT_SF"/>
    <property type="match status" value="1"/>
</dbReference>
<name>B1HUA4_LYSSC</name>
<protein>
    <submittedName>
        <fullName evidence="2">Acetyltransferase, GNAT family</fullName>
    </submittedName>
</protein>
<dbReference type="Pfam" id="PF00583">
    <property type="entry name" value="Acetyltransf_1"/>
    <property type="match status" value="1"/>
</dbReference>
<keyword evidence="2" id="KW-0808">Transferase</keyword>
<dbReference type="HOGENOM" id="CLU_013985_22_0_9"/>
<proteinExistence type="predicted"/>
<evidence type="ECO:0000259" key="1">
    <source>
        <dbReference type="PROSITE" id="PS51186"/>
    </source>
</evidence>
<dbReference type="KEGG" id="lsp:Bsph_2084"/>
<evidence type="ECO:0000313" key="3">
    <source>
        <dbReference type="Proteomes" id="UP000002164"/>
    </source>
</evidence>
<dbReference type="InterPro" id="IPR016181">
    <property type="entry name" value="Acyl_CoA_acyltransferase"/>
</dbReference>
<gene>
    <name evidence="2" type="ordered locus">Bsph_2084</name>
</gene>
<sequence>MKWWWNMVQTRNVVSQDDAFLYELYISTRKNEFSMLAVDEQQLHALLLIQYEAQKRFYQQNFPQAKHEIIFHEGLEIGRIMTECKSGNIHLIDISLLPDFRGKGYGTKLLKQLQNSAASQNLSVTLHVWHGNPARRLYERCGFYVTEDISPYIAMRFESLG</sequence>
<dbReference type="SUPFAM" id="SSF55729">
    <property type="entry name" value="Acyl-CoA N-acyltransferases (Nat)"/>
    <property type="match status" value="1"/>
</dbReference>
<dbReference type="AlphaFoldDB" id="B1HUA4"/>
<dbReference type="EMBL" id="CP000817">
    <property type="protein sequence ID" value="ACA39659.1"/>
    <property type="molecule type" value="Genomic_DNA"/>
</dbReference>
<dbReference type="EnsemblBacteria" id="ACA39659">
    <property type="protein sequence ID" value="ACA39659"/>
    <property type="gene ID" value="Bsph_2084"/>
</dbReference>
<dbReference type="Gene3D" id="3.40.630.30">
    <property type="match status" value="1"/>
</dbReference>
<organism evidence="2 3">
    <name type="scientific">Lysinibacillus sphaericus (strain C3-41)</name>
    <dbReference type="NCBI Taxonomy" id="444177"/>
    <lineage>
        <taxon>Bacteria</taxon>
        <taxon>Bacillati</taxon>
        <taxon>Bacillota</taxon>
        <taxon>Bacilli</taxon>
        <taxon>Bacillales</taxon>
        <taxon>Bacillaceae</taxon>
        <taxon>Lysinibacillus</taxon>
    </lineage>
</organism>
<accession>B1HUA4</accession>